<feature type="transmembrane region" description="Helical" evidence="1">
    <location>
        <begin position="88"/>
        <end position="106"/>
    </location>
</feature>
<proteinExistence type="predicted"/>
<feature type="transmembrane region" description="Helical" evidence="1">
    <location>
        <begin position="261"/>
        <end position="280"/>
    </location>
</feature>
<gene>
    <name evidence="2" type="ORF">HKK74_00740</name>
</gene>
<sequence length="285" mass="29954">MSISTVSGRTASVSRTEPRARFRHLLAAEWIKLWSLRSTYGVLVTGALVSIGICVNSARSNVHLIANSSHPEQRTAIDPMHAAFVPEAFQILMLVAGSVGAITVFGEYASGLIRTTFAAVPARRPVIAAKMVVVAAVVLVFGAVVSAASFGVTQAIYDGQRIGLSISAPGALRAVTASALLAPVCALVGMALGALIRNAAGTIIATVGVLLLLPSLFQGETYRWVKEIGNAMPISAWDALTDNPAKPPFIPIKYPVSITEAWIVFGAWSLVAAVIAVTVVRRRDL</sequence>
<reference evidence="2 3" key="1">
    <citation type="submission" date="2020-06" db="EMBL/GenBank/DDBJ databases">
        <title>Actinomadura xiongansis sp. nov., isolated from soil of Baiyangdian.</title>
        <authorList>
            <person name="Zhang X."/>
        </authorList>
    </citation>
    <scope>NUCLEOTIDE SEQUENCE [LARGE SCALE GENOMIC DNA]</scope>
    <source>
        <strain evidence="2 3">HBUM206468</strain>
    </source>
</reference>
<evidence type="ECO:0000313" key="3">
    <source>
        <dbReference type="Proteomes" id="UP000805614"/>
    </source>
</evidence>
<keyword evidence="1" id="KW-0472">Membrane</keyword>
<dbReference type="EMBL" id="JABVEC010000001">
    <property type="protein sequence ID" value="MBC6464030.1"/>
    <property type="molecule type" value="Genomic_DNA"/>
</dbReference>
<organism evidence="2 3">
    <name type="scientific">Actinomadura alba</name>
    <dbReference type="NCBI Taxonomy" id="406431"/>
    <lineage>
        <taxon>Bacteria</taxon>
        <taxon>Bacillati</taxon>
        <taxon>Actinomycetota</taxon>
        <taxon>Actinomycetes</taxon>
        <taxon>Streptosporangiales</taxon>
        <taxon>Thermomonosporaceae</taxon>
        <taxon>Actinomadura</taxon>
    </lineage>
</organism>
<keyword evidence="1" id="KW-0812">Transmembrane</keyword>
<evidence type="ECO:0000256" key="1">
    <source>
        <dbReference type="SAM" id="Phobius"/>
    </source>
</evidence>
<feature type="transmembrane region" description="Helical" evidence="1">
    <location>
        <begin position="127"/>
        <end position="150"/>
    </location>
</feature>
<protein>
    <submittedName>
        <fullName evidence="2">ABC transporter permease</fullName>
    </submittedName>
</protein>
<feature type="transmembrane region" description="Helical" evidence="1">
    <location>
        <begin position="40"/>
        <end position="58"/>
    </location>
</feature>
<keyword evidence="3" id="KW-1185">Reference proteome</keyword>
<evidence type="ECO:0000313" key="2">
    <source>
        <dbReference type="EMBL" id="MBC6464030.1"/>
    </source>
</evidence>
<keyword evidence="1" id="KW-1133">Transmembrane helix</keyword>
<comment type="caution">
    <text evidence="2">The sequence shown here is derived from an EMBL/GenBank/DDBJ whole genome shotgun (WGS) entry which is preliminary data.</text>
</comment>
<name>A0ABR7LGS0_9ACTN</name>
<feature type="transmembrane region" description="Helical" evidence="1">
    <location>
        <begin position="170"/>
        <end position="192"/>
    </location>
</feature>
<feature type="transmembrane region" description="Helical" evidence="1">
    <location>
        <begin position="199"/>
        <end position="217"/>
    </location>
</feature>
<dbReference type="Proteomes" id="UP000805614">
    <property type="component" value="Unassembled WGS sequence"/>
</dbReference>
<dbReference type="RefSeq" id="WP_187240951.1">
    <property type="nucleotide sequence ID" value="NZ_BAAAOK010000011.1"/>
</dbReference>
<accession>A0ABR7LGS0</accession>